<reference evidence="1" key="1">
    <citation type="journal article" date="2013" name="Genome Biol.">
        <title>Draft genome of the mountain pine beetle, Dendroctonus ponderosae Hopkins, a major forest pest.</title>
        <authorList>
            <person name="Keeling C.I."/>
            <person name="Yuen M.M."/>
            <person name="Liao N.Y."/>
            <person name="Docking T.R."/>
            <person name="Chan S.K."/>
            <person name="Taylor G.A."/>
            <person name="Palmquist D.L."/>
            <person name="Jackman S.D."/>
            <person name="Nguyen A."/>
            <person name="Li M."/>
            <person name="Henderson H."/>
            <person name="Janes J.K."/>
            <person name="Zhao Y."/>
            <person name="Pandoh P."/>
            <person name="Moore R."/>
            <person name="Sperling F.A."/>
            <person name="Huber D.P."/>
            <person name="Birol I."/>
            <person name="Jones S.J."/>
            <person name="Bohlmann J."/>
        </authorList>
    </citation>
    <scope>NUCLEOTIDE SEQUENCE</scope>
</reference>
<protein>
    <submittedName>
        <fullName evidence="1">Uncharacterized protein</fullName>
    </submittedName>
</protein>
<dbReference type="AlphaFoldDB" id="N6T2L8"/>
<dbReference type="OMA" id="RILPIGH"/>
<evidence type="ECO:0000313" key="1">
    <source>
        <dbReference type="EMBL" id="ENN71803.1"/>
    </source>
</evidence>
<dbReference type="PANTHER" id="PTHR19446">
    <property type="entry name" value="REVERSE TRANSCRIPTASES"/>
    <property type="match status" value="1"/>
</dbReference>
<organism evidence="1">
    <name type="scientific">Dendroctonus ponderosae</name>
    <name type="common">Mountain pine beetle</name>
    <dbReference type="NCBI Taxonomy" id="77166"/>
    <lineage>
        <taxon>Eukaryota</taxon>
        <taxon>Metazoa</taxon>
        <taxon>Ecdysozoa</taxon>
        <taxon>Arthropoda</taxon>
        <taxon>Hexapoda</taxon>
        <taxon>Insecta</taxon>
        <taxon>Pterygota</taxon>
        <taxon>Neoptera</taxon>
        <taxon>Endopterygota</taxon>
        <taxon>Coleoptera</taxon>
        <taxon>Polyphaga</taxon>
        <taxon>Cucujiformia</taxon>
        <taxon>Curculionidae</taxon>
        <taxon>Scolytinae</taxon>
        <taxon>Dendroctonus</taxon>
    </lineage>
</organism>
<accession>N6T2L8</accession>
<proteinExistence type="predicted"/>
<dbReference type="HOGENOM" id="CLU_1708712_0_0_1"/>
<dbReference type="EMBL" id="KB741253">
    <property type="protein sequence ID" value="ENN71803.1"/>
    <property type="molecule type" value="Genomic_DNA"/>
</dbReference>
<feature type="non-terminal residue" evidence="1">
    <location>
        <position position="1"/>
    </location>
</feature>
<name>N6T2L8_DENPD</name>
<feature type="non-terminal residue" evidence="1">
    <location>
        <position position="154"/>
    </location>
</feature>
<gene>
    <name evidence="1" type="ORF">YQE_11537</name>
</gene>
<sequence>MAIRGQAARAAPQCTELEKDISGKAYQIVTKRLNLRHRKYSDQQTTKQQTEKLFPKNILTPREAGPKKRYETPPFSIDELYAILKERKKKKAPGPDGISSKVLIACIRETPMVFLNVLNECLQKAEFPAAWKRARLVLIEKPPKDPQGLTTYRP</sequence>